<name>A0A833WMJ3_PHYIN</name>
<feature type="transmembrane region" description="Helical" evidence="10">
    <location>
        <begin position="687"/>
        <end position="708"/>
    </location>
</feature>
<keyword evidence="7" id="KW-0325">Glycoprotein</keyword>
<keyword evidence="3 10" id="KW-1133">Transmembrane helix</keyword>
<evidence type="ECO:0000256" key="4">
    <source>
        <dbReference type="ARBA" id="ARBA00023040"/>
    </source>
</evidence>
<evidence type="ECO:0000313" key="13">
    <source>
        <dbReference type="EMBL" id="KAF4045712.1"/>
    </source>
</evidence>
<evidence type="ECO:0000256" key="7">
    <source>
        <dbReference type="ARBA" id="ARBA00023180"/>
    </source>
</evidence>
<dbReference type="GO" id="GO:0038039">
    <property type="term" value="C:G protein-coupled receptor heterodimeric complex"/>
    <property type="evidence" value="ECO:0007669"/>
    <property type="project" value="TreeGrafter"/>
</dbReference>
<dbReference type="PANTHER" id="PTHR10519">
    <property type="entry name" value="GABA-B RECEPTOR"/>
    <property type="match status" value="1"/>
</dbReference>
<protein>
    <submittedName>
        <fullName evidence="13">7 transmembrane sweet-taste receptor of 3 GCPR</fullName>
    </submittedName>
</protein>
<feature type="chain" id="PRO_5032594350" evidence="11">
    <location>
        <begin position="18"/>
        <end position="909"/>
    </location>
</feature>
<evidence type="ECO:0000256" key="3">
    <source>
        <dbReference type="ARBA" id="ARBA00022989"/>
    </source>
</evidence>
<sequence length="909" mass="99865">MVWLLLLAVLSGELVIAGNYPVGPNHYLGTCLDSAWVAQMEAEMAVSSKARDSNGRLLNPFLQSALEYPRYTVDDQRTSSATAFSDSCMPKDNAFFGADQDADGNNRGHVNGTLVLDVGDWDTHWLSSLVVAILAEEVVGYKVSISVGGASADVTQRMSSVKTGVCTPTHLNAEVWSSGTISGLRVYFNESYLVGGIGYFGLSGLYTNHKLVQNGVAATPSYFPGFWMHYKMSDTLIDQLDVVSFKNDANFYPPAKEYCPDGILGCENNCSKSEACTKRESAGNGEKCLVVAMMTPYFDQGYFQAVLSNLEIPAYFCFIGYGGVNKYAADAVANGKPVLFYHYEPDMFHIRHKGKFDRVFLPRTDPERVKLSTGGYGENGYGSLFSKLTLADVDINSLMAEYVAVSSNSAEPSPYFRAACNWVKANYDTWSEWVDRLPLCTFEEHVVSQVIGCGNDTSVREIKFSWKSSNPGNASLPYNCDGGVSTLPNTLATSRSCDWIFENRRTWTGWIDQKPECDSSFYHYSVSECASDSLRTVQYVWKLPNASHPQYSAECSGGDKLPDTLTIDCEYMPTSSPSFAAMTVFAAIVACLLAVAILLVVKNRNAPIIRRSQYEMLLLMIFGGFFTTGAAVAYAGKPTRTLCGIRPLLVCMGFTTIFGALVIKSLRVYRVFMKAAMKRVKVTLFKILKILSIFYIGDSVIFVAWYTADFPEPTITTKDATEFRGTVDRISCSSSSFIFTALLIFWKAILLMLGLYLSFLIRNVSVDFQESPWIFGSVVVVLVGCLVIMPMSYMVDMRASTYYVFLACCLLVCTILIMCLMLLPKLFRLKEAASSASSGASGARNSKSRGSLVGAKALATDNSESDNGIRGDVPRKLSQYQVRPLVKNSSAKIDKKNSSLGENGTNTTN</sequence>
<evidence type="ECO:0000256" key="5">
    <source>
        <dbReference type="ARBA" id="ARBA00023136"/>
    </source>
</evidence>
<feature type="transmembrane region" description="Helical" evidence="10">
    <location>
        <begin position="737"/>
        <end position="761"/>
    </location>
</feature>
<feature type="transmembrane region" description="Helical" evidence="10">
    <location>
        <begin position="801"/>
        <end position="823"/>
    </location>
</feature>
<dbReference type="PROSITE" id="PS50259">
    <property type="entry name" value="G_PROTEIN_RECEP_F3_4"/>
    <property type="match status" value="1"/>
</dbReference>
<evidence type="ECO:0000313" key="14">
    <source>
        <dbReference type="Proteomes" id="UP000602510"/>
    </source>
</evidence>
<keyword evidence="11" id="KW-0732">Signal</keyword>
<dbReference type="PRINTS" id="PR00248">
    <property type="entry name" value="GPCRMGR"/>
</dbReference>
<dbReference type="EMBL" id="WSZM01000041">
    <property type="protein sequence ID" value="KAF4045712.1"/>
    <property type="molecule type" value="Genomic_DNA"/>
</dbReference>
<keyword evidence="5 10" id="KW-0472">Membrane</keyword>
<dbReference type="Proteomes" id="UP000602510">
    <property type="component" value="Unassembled WGS sequence"/>
</dbReference>
<organism evidence="13 14">
    <name type="scientific">Phytophthora infestans</name>
    <name type="common">Potato late blight agent</name>
    <name type="synonym">Botrytis infestans</name>
    <dbReference type="NCBI Taxonomy" id="4787"/>
    <lineage>
        <taxon>Eukaryota</taxon>
        <taxon>Sar</taxon>
        <taxon>Stramenopiles</taxon>
        <taxon>Oomycota</taxon>
        <taxon>Peronosporomycetes</taxon>
        <taxon>Peronosporales</taxon>
        <taxon>Peronosporaceae</taxon>
        <taxon>Phytophthora</taxon>
    </lineage>
</organism>
<gene>
    <name evidence="13" type="ORF">GN244_ATG01883</name>
</gene>
<evidence type="ECO:0000256" key="6">
    <source>
        <dbReference type="ARBA" id="ARBA00023170"/>
    </source>
</evidence>
<evidence type="ECO:0000256" key="2">
    <source>
        <dbReference type="ARBA" id="ARBA00022692"/>
    </source>
</evidence>
<evidence type="ECO:0000256" key="11">
    <source>
        <dbReference type="SAM" id="SignalP"/>
    </source>
</evidence>
<proteinExistence type="predicted"/>
<dbReference type="GO" id="GO:0004965">
    <property type="term" value="F:G protein-coupled GABA receptor activity"/>
    <property type="evidence" value="ECO:0007669"/>
    <property type="project" value="InterPro"/>
</dbReference>
<comment type="subcellular location">
    <subcellularLocation>
        <location evidence="1">Membrane</location>
        <topology evidence="1">Multi-pass membrane protein</topology>
    </subcellularLocation>
</comment>
<evidence type="ECO:0000256" key="10">
    <source>
        <dbReference type="SAM" id="Phobius"/>
    </source>
</evidence>
<feature type="transmembrane region" description="Helical" evidence="10">
    <location>
        <begin position="647"/>
        <end position="666"/>
    </location>
</feature>
<keyword evidence="2 10" id="KW-0812">Transmembrane</keyword>
<reference evidence="13" key="1">
    <citation type="submission" date="2020-04" db="EMBL/GenBank/DDBJ databases">
        <title>Hybrid Assembly of Korean Phytophthora infestans isolates.</title>
        <authorList>
            <person name="Prokchorchik M."/>
            <person name="Lee Y."/>
            <person name="Seo J."/>
            <person name="Cho J.-H."/>
            <person name="Park Y.-E."/>
            <person name="Jang D.-C."/>
            <person name="Im J.-S."/>
            <person name="Choi J.-G."/>
            <person name="Park H.-J."/>
            <person name="Lee G.-B."/>
            <person name="Lee Y.-G."/>
            <person name="Hong S.-Y."/>
            <person name="Cho K."/>
            <person name="Sohn K.H."/>
        </authorList>
    </citation>
    <scope>NUCLEOTIDE SEQUENCE</scope>
    <source>
        <strain evidence="13">KR_1_A1</strain>
    </source>
</reference>
<evidence type="ECO:0000256" key="9">
    <source>
        <dbReference type="SAM" id="MobiDB-lite"/>
    </source>
</evidence>
<dbReference type="CDD" id="cd15047">
    <property type="entry name" value="7tmC_GABA-B-like"/>
    <property type="match status" value="1"/>
</dbReference>
<keyword evidence="8" id="KW-0807">Transducer</keyword>
<keyword evidence="6 13" id="KW-0675">Receptor</keyword>
<dbReference type="Pfam" id="PF00003">
    <property type="entry name" value="7tm_3"/>
    <property type="match status" value="1"/>
</dbReference>
<dbReference type="InterPro" id="IPR000337">
    <property type="entry name" value="GPCR_3"/>
</dbReference>
<dbReference type="InterPro" id="IPR002455">
    <property type="entry name" value="GPCR3_GABA-B"/>
</dbReference>
<keyword evidence="14" id="KW-1185">Reference proteome</keyword>
<feature type="region of interest" description="Disordered" evidence="9">
    <location>
        <begin position="861"/>
        <end position="880"/>
    </location>
</feature>
<dbReference type="PANTHER" id="PTHR10519:SF20">
    <property type="entry name" value="G-PROTEIN COUPLED RECEPTOR 156-RELATED"/>
    <property type="match status" value="1"/>
</dbReference>
<keyword evidence="4" id="KW-0297">G-protein coupled receptor</keyword>
<feature type="compositionally biased region" description="Polar residues" evidence="9">
    <location>
        <begin position="898"/>
        <end position="909"/>
    </location>
</feature>
<feature type="transmembrane region" description="Helical" evidence="10">
    <location>
        <begin position="773"/>
        <end position="795"/>
    </location>
</feature>
<feature type="transmembrane region" description="Helical" evidence="10">
    <location>
        <begin position="613"/>
        <end position="635"/>
    </location>
</feature>
<evidence type="ECO:0000256" key="8">
    <source>
        <dbReference type="ARBA" id="ARBA00023224"/>
    </source>
</evidence>
<feature type="domain" description="G-protein coupled receptors family 3 profile" evidence="12">
    <location>
        <begin position="581"/>
        <end position="829"/>
    </location>
</feature>
<evidence type="ECO:0000256" key="1">
    <source>
        <dbReference type="ARBA" id="ARBA00004141"/>
    </source>
</evidence>
<dbReference type="AlphaFoldDB" id="A0A833WMJ3"/>
<evidence type="ECO:0000259" key="12">
    <source>
        <dbReference type="PROSITE" id="PS50259"/>
    </source>
</evidence>
<comment type="caution">
    <text evidence="13">The sequence shown here is derived from an EMBL/GenBank/DDBJ whole genome shotgun (WGS) entry which is preliminary data.</text>
</comment>
<feature type="transmembrane region" description="Helical" evidence="10">
    <location>
        <begin position="579"/>
        <end position="601"/>
    </location>
</feature>
<feature type="region of interest" description="Disordered" evidence="9">
    <location>
        <begin position="886"/>
        <end position="909"/>
    </location>
</feature>
<dbReference type="InterPro" id="IPR017978">
    <property type="entry name" value="GPCR_3_C"/>
</dbReference>
<feature type="signal peptide" evidence="11">
    <location>
        <begin position="1"/>
        <end position="17"/>
    </location>
</feature>
<accession>A0A833WMJ3</accession>